<dbReference type="InterPro" id="IPR027417">
    <property type="entry name" value="P-loop_NTPase"/>
</dbReference>
<sequence length="300" mass="33374">MNYKCYSLTISSELSLPELMTADAACGCDDVDVRIVIAEVSHDGLVAGQQLGPYLWTSESALWLKVPGVARFLASDGNEIRIDPEHGVDEDSIRVFLLGSVFGAILFQRKFLVLHGNAIRIGDSCMVCVGDSGAGKSTLAAAFMQRGYQILADDVVPVDSQCRAVPGFPRIKLWQDAADHLKVNTEKLRRIRPEMQKFNFPALQQFAEQPLPVRWVYILDRHQKTEILFEPIQGMARFAALHDNTYRVRFLEGMALKANHLKLCGQLAGRIHLARLTRPEQGFTVDALVERILADTTGHS</sequence>
<keyword evidence="1" id="KW-0418">Kinase</keyword>
<dbReference type="RefSeq" id="WP_013292803.1">
    <property type="nucleotide sequence ID" value="NC_014394.1"/>
</dbReference>
<protein>
    <submittedName>
        <fullName evidence="1">HPr serine kinase domain-containing protein</fullName>
    </submittedName>
</protein>
<name>D9SDV5_GALCS</name>
<organism evidence="1 2">
    <name type="scientific">Gallionella capsiferriformans (strain ES-2)</name>
    <name type="common">Gallionella ferruginea capsiferriformans (strain ES-2)</name>
    <dbReference type="NCBI Taxonomy" id="395494"/>
    <lineage>
        <taxon>Bacteria</taxon>
        <taxon>Pseudomonadati</taxon>
        <taxon>Pseudomonadota</taxon>
        <taxon>Betaproteobacteria</taxon>
        <taxon>Nitrosomonadales</taxon>
        <taxon>Gallionellaceae</taxon>
        <taxon>Gallionella</taxon>
    </lineage>
</organism>
<dbReference type="EMBL" id="CP002159">
    <property type="protein sequence ID" value="ADL54862.1"/>
    <property type="molecule type" value="Genomic_DNA"/>
</dbReference>
<evidence type="ECO:0000313" key="2">
    <source>
        <dbReference type="Proteomes" id="UP000001235"/>
    </source>
</evidence>
<dbReference type="Gene3D" id="3.40.50.300">
    <property type="entry name" value="P-loop containing nucleotide triphosphate hydrolases"/>
    <property type="match status" value="1"/>
</dbReference>
<dbReference type="STRING" id="395494.Galf_0826"/>
<dbReference type="KEGG" id="gca:Galf_0826"/>
<keyword evidence="2" id="KW-1185">Reference proteome</keyword>
<dbReference type="HOGENOM" id="CLU_073290_1_0_4"/>
<dbReference type="GO" id="GO:0016301">
    <property type="term" value="F:kinase activity"/>
    <property type="evidence" value="ECO:0007669"/>
    <property type="project" value="UniProtKB-KW"/>
</dbReference>
<dbReference type="AlphaFoldDB" id="D9SDV5"/>
<dbReference type="Proteomes" id="UP000001235">
    <property type="component" value="Chromosome"/>
</dbReference>
<dbReference type="SUPFAM" id="SSF53795">
    <property type="entry name" value="PEP carboxykinase-like"/>
    <property type="match status" value="1"/>
</dbReference>
<dbReference type="eggNOG" id="COG1493">
    <property type="taxonomic scope" value="Bacteria"/>
</dbReference>
<proteinExistence type="predicted"/>
<reference evidence="1 2" key="1">
    <citation type="submission" date="2010-08" db="EMBL/GenBank/DDBJ databases">
        <title>Complete sequence of Gallionella capsiferriformans ES-2.</title>
        <authorList>
            <consortium name="US DOE Joint Genome Institute"/>
            <person name="Lucas S."/>
            <person name="Copeland A."/>
            <person name="Lapidus A."/>
            <person name="Cheng J.-F."/>
            <person name="Bruce D."/>
            <person name="Goodwin L."/>
            <person name="Pitluck S."/>
            <person name="Chertkov O."/>
            <person name="Davenport K.W."/>
            <person name="Detter J.C."/>
            <person name="Han C."/>
            <person name="Tapia R."/>
            <person name="Land M."/>
            <person name="Hauser L."/>
            <person name="Chang Y.-J."/>
            <person name="Jeffries C."/>
            <person name="Kyrpides N."/>
            <person name="Ivanova N."/>
            <person name="Mikhailova N."/>
            <person name="Shelobolina E.S."/>
            <person name="Picardal F."/>
            <person name="Roden E."/>
            <person name="Emerson D."/>
            <person name="Woyke T."/>
        </authorList>
    </citation>
    <scope>NUCLEOTIDE SEQUENCE [LARGE SCALE GENOMIC DNA]</scope>
    <source>
        <strain evidence="1 2">ES-2</strain>
    </source>
</reference>
<gene>
    <name evidence="1" type="ordered locus">Galf_0826</name>
</gene>
<keyword evidence="1" id="KW-0808">Transferase</keyword>
<accession>D9SDV5</accession>
<evidence type="ECO:0000313" key="1">
    <source>
        <dbReference type="EMBL" id="ADL54862.1"/>
    </source>
</evidence>
<dbReference type="OrthoDB" id="4544211at2"/>